<name>A0AAV7E051_ARIFI</name>
<sequence length="137" mass="15350">MKRVFKELDSIASLWIEDDDPHDDSHHDHHPVNMDFLDVMLSFVEGRTDQYTVSANNDESESYIKAIALEELDTIVGKLITVNESDVENLPYLRAVVKESLRLYPPAPLGGPHETTEDCSIGGFHVPAGTRVLANLY</sequence>
<dbReference type="Pfam" id="PF00067">
    <property type="entry name" value="p450"/>
    <property type="match status" value="1"/>
</dbReference>
<dbReference type="GO" id="GO:0005506">
    <property type="term" value="F:iron ion binding"/>
    <property type="evidence" value="ECO:0007669"/>
    <property type="project" value="InterPro"/>
</dbReference>
<organism evidence="10 11">
    <name type="scientific">Aristolochia fimbriata</name>
    <name type="common">White veined hardy Dutchman's pipe vine</name>
    <dbReference type="NCBI Taxonomy" id="158543"/>
    <lineage>
        <taxon>Eukaryota</taxon>
        <taxon>Viridiplantae</taxon>
        <taxon>Streptophyta</taxon>
        <taxon>Embryophyta</taxon>
        <taxon>Tracheophyta</taxon>
        <taxon>Spermatophyta</taxon>
        <taxon>Magnoliopsida</taxon>
        <taxon>Magnoliidae</taxon>
        <taxon>Piperales</taxon>
        <taxon>Aristolochiaceae</taxon>
        <taxon>Aristolochia</taxon>
    </lineage>
</organism>
<evidence type="ECO:0000256" key="2">
    <source>
        <dbReference type="ARBA" id="ARBA00004370"/>
    </source>
</evidence>
<dbReference type="SUPFAM" id="SSF48264">
    <property type="entry name" value="Cytochrome P450"/>
    <property type="match status" value="1"/>
</dbReference>
<comment type="cofactor">
    <cofactor evidence="1">
        <name>heme</name>
        <dbReference type="ChEBI" id="CHEBI:30413"/>
    </cofactor>
</comment>
<proteinExistence type="predicted"/>
<dbReference type="AlphaFoldDB" id="A0AAV7E051"/>
<evidence type="ECO:0000256" key="6">
    <source>
        <dbReference type="ARBA" id="ARBA00022989"/>
    </source>
</evidence>
<accession>A0AAV7E051</accession>
<dbReference type="InterPro" id="IPR036396">
    <property type="entry name" value="Cyt_P450_sf"/>
</dbReference>
<keyword evidence="4" id="KW-0812">Transmembrane</keyword>
<keyword evidence="11" id="KW-1185">Reference proteome</keyword>
<dbReference type="GO" id="GO:0004497">
    <property type="term" value="F:monooxygenase activity"/>
    <property type="evidence" value="ECO:0007669"/>
    <property type="project" value="InterPro"/>
</dbReference>
<dbReference type="EMBL" id="JAINDJ010000008">
    <property type="protein sequence ID" value="KAG9440793.1"/>
    <property type="molecule type" value="Genomic_DNA"/>
</dbReference>
<evidence type="ECO:0000256" key="5">
    <source>
        <dbReference type="ARBA" id="ARBA00022723"/>
    </source>
</evidence>
<comment type="subcellular location">
    <subcellularLocation>
        <location evidence="2">Membrane</location>
    </subcellularLocation>
</comment>
<comment type="caution">
    <text evidence="10">The sequence shown here is derived from an EMBL/GenBank/DDBJ whole genome shotgun (WGS) entry which is preliminary data.</text>
</comment>
<evidence type="ECO:0000256" key="7">
    <source>
        <dbReference type="ARBA" id="ARBA00023002"/>
    </source>
</evidence>
<evidence type="ECO:0000313" key="10">
    <source>
        <dbReference type="EMBL" id="KAG9440793.1"/>
    </source>
</evidence>
<dbReference type="GO" id="GO:0016705">
    <property type="term" value="F:oxidoreductase activity, acting on paired donors, with incorporation or reduction of molecular oxygen"/>
    <property type="evidence" value="ECO:0007669"/>
    <property type="project" value="InterPro"/>
</dbReference>
<dbReference type="PANTHER" id="PTHR47947:SF26">
    <property type="entry name" value="CYTOCHROME P450"/>
    <property type="match status" value="1"/>
</dbReference>
<dbReference type="Proteomes" id="UP000825729">
    <property type="component" value="Unassembled WGS sequence"/>
</dbReference>
<evidence type="ECO:0000313" key="11">
    <source>
        <dbReference type="Proteomes" id="UP000825729"/>
    </source>
</evidence>
<protein>
    <recommendedName>
        <fullName evidence="12">Cytochrome P450</fullName>
    </recommendedName>
</protein>
<keyword evidence="9" id="KW-0472">Membrane</keyword>
<dbReference type="PANTHER" id="PTHR47947">
    <property type="entry name" value="CYTOCHROME P450 82C3-RELATED"/>
    <property type="match status" value="1"/>
</dbReference>
<evidence type="ECO:0000256" key="4">
    <source>
        <dbReference type="ARBA" id="ARBA00022692"/>
    </source>
</evidence>
<evidence type="ECO:0008006" key="12">
    <source>
        <dbReference type="Google" id="ProtNLM"/>
    </source>
</evidence>
<keyword evidence="7" id="KW-0560">Oxidoreductase</keyword>
<reference evidence="10 11" key="1">
    <citation type="submission" date="2021-07" db="EMBL/GenBank/DDBJ databases">
        <title>The Aristolochia fimbriata genome: insights into angiosperm evolution, floral development and chemical biosynthesis.</title>
        <authorList>
            <person name="Jiao Y."/>
        </authorList>
    </citation>
    <scope>NUCLEOTIDE SEQUENCE [LARGE SCALE GENOMIC DNA]</scope>
    <source>
        <strain evidence="10">IBCAS-2021</strain>
        <tissue evidence="10">Leaf</tissue>
    </source>
</reference>
<keyword evidence="8" id="KW-0408">Iron</keyword>
<gene>
    <name evidence="10" type="ORF">H6P81_020958</name>
</gene>
<keyword evidence="5" id="KW-0479">Metal-binding</keyword>
<evidence type="ECO:0000256" key="9">
    <source>
        <dbReference type="ARBA" id="ARBA00023136"/>
    </source>
</evidence>
<evidence type="ECO:0000256" key="3">
    <source>
        <dbReference type="ARBA" id="ARBA00022617"/>
    </source>
</evidence>
<evidence type="ECO:0000256" key="8">
    <source>
        <dbReference type="ARBA" id="ARBA00023004"/>
    </source>
</evidence>
<keyword evidence="3" id="KW-0349">Heme</keyword>
<dbReference type="InterPro" id="IPR050651">
    <property type="entry name" value="Plant_Cytochrome_P450_Monoox"/>
</dbReference>
<dbReference type="Gene3D" id="1.10.630.10">
    <property type="entry name" value="Cytochrome P450"/>
    <property type="match status" value="1"/>
</dbReference>
<dbReference type="GO" id="GO:0016020">
    <property type="term" value="C:membrane"/>
    <property type="evidence" value="ECO:0007669"/>
    <property type="project" value="UniProtKB-SubCell"/>
</dbReference>
<evidence type="ECO:0000256" key="1">
    <source>
        <dbReference type="ARBA" id="ARBA00001971"/>
    </source>
</evidence>
<dbReference type="GO" id="GO:0020037">
    <property type="term" value="F:heme binding"/>
    <property type="evidence" value="ECO:0007669"/>
    <property type="project" value="InterPro"/>
</dbReference>
<keyword evidence="6" id="KW-1133">Transmembrane helix</keyword>
<dbReference type="InterPro" id="IPR001128">
    <property type="entry name" value="Cyt_P450"/>
</dbReference>